<dbReference type="PRINTS" id="PR00507">
    <property type="entry name" value="N12N6MTFRASE"/>
</dbReference>
<dbReference type="EC" id="2.1.1.72" evidence="2"/>
<dbReference type="InterPro" id="IPR051537">
    <property type="entry name" value="DNA_Adenine_Mtase"/>
</dbReference>
<dbReference type="InterPro" id="IPR003356">
    <property type="entry name" value="DNA_methylase_A-5"/>
</dbReference>
<evidence type="ECO:0000256" key="4">
    <source>
        <dbReference type="ARBA" id="ARBA00022679"/>
    </source>
</evidence>
<keyword evidence="5" id="KW-0949">S-adenosyl-L-methionine</keyword>
<gene>
    <name evidence="11" type="ORF">H6G06_07845</name>
</gene>
<evidence type="ECO:0000313" key="12">
    <source>
        <dbReference type="Proteomes" id="UP000662185"/>
    </source>
</evidence>
<evidence type="ECO:0000259" key="9">
    <source>
        <dbReference type="Pfam" id="PF02384"/>
    </source>
</evidence>
<dbReference type="GO" id="GO:0032259">
    <property type="term" value="P:methylation"/>
    <property type="evidence" value="ECO:0007669"/>
    <property type="project" value="UniProtKB-KW"/>
</dbReference>
<sequence>MITLKDLIQKLWSAADILRGHFPASDYNKYLLRLLLLKHLSDVVDENNNLSLFVVTDRCHWSYLHSVNKDIGQALNIASQEIEYHNPNLEKIFTSIDFENKYHSLGSAQYEMILRQLIQHFSYLNLGYNNLAEPDILGKACEYLIEKFAGDSGKYSAESYTPNKIAQLLVNLLGLEKGMTICDPVCGFGGFLTGYVNYIKQRGLNIEDISFYGQERNLETWVIAKINLLFHNIFNCDIRWGDTIRDPQLLDGKKLMIFDRVIANPPFCISHWGDDIEGFDSYYRFRYGIPPKNNGDFAFIQHILATLKNTGKAAIIVANGVLFRDGKEGSIRQRILEEDLIEAVIGLAPNLFYHTGILTNILIFNRNKAEKSKNKVLFIDASSKYQKIGRQNHLQSEHINEIVNIYHSFTDQEGYSKVVSLEEIAQNDYILNINRYVLPPKTENEKIDIKTEIIKLRELEAERIKAENDMNKYLRELGVNL</sequence>
<feature type="domain" description="DNA methylase adenine-specific" evidence="9">
    <location>
        <begin position="134"/>
        <end position="443"/>
    </location>
</feature>
<dbReference type="EMBL" id="JACJQU010000003">
    <property type="protein sequence ID" value="MBD2293402.1"/>
    <property type="molecule type" value="Genomic_DNA"/>
</dbReference>
<dbReference type="AlphaFoldDB" id="A0A926WFW0"/>
<dbReference type="GO" id="GO:0008170">
    <property type="term" value="F:N-methyltransferase activity"/>
    <property type="evidence" value="ECO:0007669"/>
    <property type="project" value="InterPro"/>
</dbReference>
<dbReference type="SUPFAM" id="SSF53335">
    <property type="entry name" value="S-adenosyl-L-methionine-dependent methyltransferases"/>
    <property type="match status" value="1"/>
</dbReference>
<dbReference type="Gene3D" id="1.20.1260.30">
    <property type="match status" value="2"/>
</dbReference>
<comment type="similarity">
    <text evidence="1">Belongs to the N(4)/N(6)-methyltransferase family.</text>
</comment>
<dbReference type="RefSeq" id="WP_190558773.1">
    <property type="nucleotide sequence ID" value="NZ_JACJQU010000003.1"/>
</dbReference>
<keyword evidence="12" id="KW-1185">Reference proteome</keyword>
<dbReference type="InterPro" id="IPR022749">
    <property type="entry name" value="D12N6_MeTrfase_N"/>
</dbReference>
<evidence type="ECO:0000259" key="10">
    <source>
        <dbReference type="Pfam" id="PF12161"/>
    </source>
</evidence>
<feature type="coiled-coil region" evidence="8">
    <location>
        <begin position="449"/>
        <end position="476"/>
    </location>
</feature>
<protein>
    <recommendedName>
        <fullName evidence="2">site-specific DNA-methyltransferase (adenine-specific)</fullName>
        <ecNumber evidence="2">2.1.1.72</ecNumber>
    </recommendedName>
</protein>
<keyword evidence="6" id="KW-0680">Restriction system</keyword>
<dbReference type="PANTHER" id="PTHR42933:SF3">
    <property type="entry name" value="TYPE I RESTRICTION ENZYME MJAVIII METHYLASE SUBUNIT"/>
    <property type="match status" value="1"/>
</dbReference>
<evidence type="ECO:0000256" key="5">
    <source>
        <dbReference type="ARBA" id="ARBA00022691"/>
    </source>
</evidence>
<proteinExistence type="inferred from homology"/>
<evidence type="ECO:0000256" key="8">
    <source>
        <dbReference type="SAM" id="Coils"/>
    </source>
</evidence>
<accession>A0A926WFW0</accession>
<evidence type="ECO:0000256" key="7">
    <source>
        <dbReference type="ARBA" id="ARBA00047942"/>
    </source>
</evidence>
<dbReference type="Pfam" id="PF02384">
    <property type="entry name" value="N6_Mtase"/>
    <property type="match status" value="1"/>
</dbReference>
<evidence type="ECO:0000256" key="1">
    <source>
        <dbReference type="ARBA" id="ARBA00006594"/>
    </source>
</evidence>
<name>A0A926WFW0_9NOST</name>
<dbReference type="InterPro" id="IPR038333">
    <property type="entry name" value="T1MK-like_N_sf"/>
</dbReference>
<comment type="catalytic activity">
    <reaction evidence="7">
        <text>a 2'-deoxyadenosine in DNA + S-adenosyl-L-methionine = an N(6)-methyl-2'-deoxyadenosine in DNA + S-adenosyl-L-homocysteine + H(+)</text>
        <dbReference type="Rhea" id="RHEA:15197"/>
        <dbReference type="Rhea" id="RHEA-COMP:12418"/>
        <dbReference type="Rhea" id="RHEA-COMP:12419"/>
        <dbReference type="ChEBI" id="CHEBI:15378"/>
        <dbReference type="ChEBI" id="CHEBI:57856"/>
        <dbReference type="ChEBI" id="CHEBI:59789"/>
        <dbReference type="ChEBI" id="CHEBI:90615"/>
        <dbReference type="ChEBI" id="CHEBI:90616"/>
        <dbReference type="EC" id="2.1.1.72"/>
    </reaction>
</comment>
<dbReference type="InterPro" id="IPR029063">
    <property type="entry name" value="SAM-dependent_MTases_sf"/>
</dbReference>
<dbReference type="GO" id="GO:0009307">
    <property type="term" value="P:DNA restriction-modification system"/>
    <property type="evidence" value="ECO:0007669"/>
    <property type="project" value="UniProtKB-KW"/>
</dbReference>
<dbReference type="Proteomes" id="UP000662185">
    <property type="component" value="Unassembled WGS sequence"/>
</dbReference>
<feature type="domain" description="N6 adenine-specific DNA methyltransferase N-terminal" evidence="10">
    <location>
        <begin position="9"/>
        <end position="121"/>
    </location>
</feature>
<comment type="caution">
    <text evidence="11">The sequence shown here is derived from an EMBL/GenBank/DDBJ whole genome shotgun (WGS) entry which is preliminary data.</text>
</comment>
<dbReference type="GO" id="GO:0003677">
    <property type="term" value="F:DNA binding"/>
    <property type="evidence" value="ECO:0007669"/>
    <property type="project" value="InterPro"/>
</dbReference>
<keyword evidence="4" id="KW-0808">Transferase</keyword>
<dbReference type="Gene3D" id="3.40.50.150">
    <property type="entry name" value="Vaccinia Virus protein VP39"/>
    <property type="match status" value="1"/>
</dbReference>
<evidence type="ECO:0000256" key="3">
    <source>
        <dbReference type="ARBA" id="ARBA00022603"/>
    </source>
</evidence>
<dbReference type="GO" id="GO:0009007">
    <property type="term" value="F:site-specific DNA-methyltransferase (adenine-specific) activity"/>
    <property type="evidence" value="ECO:0007669"/>
    <property type="project" value="UniProtKB-EC"/>
</dbReference>
<evidence type="ECO:0000313" key="11">
    <source>
        <dbReference type="EMBL" id="MBD2293402.1"/>
    </source>
</evidence>
<dbReference type="Pfam" id="PF12161">
    <property type="entry name" value="HsdM_N"/>
    <property type="match status" value="1"/>
</dbReference>
<organism evidence="11 12">
    <name type="scientific">Anabaena sphaerica FACHB-251</name>
    <dbReference type="NCBI Taxonomy" id="2692883"/>
    <lineage>
        <taxon>Bacteria</taxon>
        <taxon>Bacillati</taxon>
        <taxon>Cyanobacteriota</taxon>
        <taxon>Cyanophyceae</taxon>
        <taxon>Nostocales</taxon>
        <taxon>Nostocaceae</taxon>
        <taxon>Anabaena</taxon>
    </lineage>
</organism>
<keyword evidence="8" id="KW-0175">Coiled coil</keyword>
<evidence type="ECO:0000256" key="6">
    <source>
        <dbReference type="ARBA" id="ARBA00022747"/>
    </source>
</evidence>
<keyword evidence="3 11" id="KW-0489">Methyltransferase</keyword>
<evidence type="ECO:0000256" key="2">
    <source>
        <dbReference type="ARBA" id="ARBA00011900"/>
    </source>
</evidence>
<reference evidence="12" key="1">
    <citation type="journal article" date="2020" name="ISME J.">
        <title>Comparative genomics reveals insights into cyanobacterial evolution and habitat adaptation.</title>
        <authorList>
            <person name="Chen M.Y."/>
            <person name="Teng W.K."/>
            <person name="Zhao L."/>
            <person name="Hu C.X."/>
            <person name="Zhou Y.K."/>
            <person name="Han B.P."/>
            <person name="Song L.R."/>
            <person name="Shu W.S."/>
        </authorList>
    </citation>
    <scope>NUCLEOTIDE SEQUENCE [LARGE SCALE GENOMIC DNA]</scope>
    <source>
        <strain evidence="12">FACHB-251</strain>
    </source>
</reference>
<dbReference type="PANTHER" id="PTHR42933">
    <property type="entry name" value="SLR6095 PROTEIN"/>
    <property type="match status" value="1"/>
</dbReference>